<evidence type="ECO:0000313" key="6">
    <source>
        <dbReference type="Proteomes" id="UP000198661"/>
    </source>
</evidence>
<keyword evidence="2" id="KW-0540">Nuclease</keyword>
<dbReference type="EMBL" id="FOOK01000014">
    <property type="protein sequence ID" value="SFG06606.1"/>
    <property type="molecule type" value="Genomic_DNA"/>
</dbReference>
<dbReference type="PANTHER" id="PTHR33397">
    <property type="entry name" value="UPF0331 PROTEIN YUTE"/>
    <property type="match status" value="1"/>
</dbReference>
<evidence type="ECO:0000256" key="4">
    <source>
        <dbReference type="ARBA" id="ARBA00024207"/>
    </source>
</evidence>
<dbReference type="GO" id="GO:0016787">
    <property type="term" value="F:hydrolase activity"/>
    <property type="evidence" value="ECO:0007669"/>
    <property type="project" value="UniProtKB-KW"/>
</dbReference>
<keyword evidence="1" id="KW-1277">Toxin-antitoxin system</keyword>
<keyword evidence="3" id="KW-0378">Hydrolase</keyword>
<dbReference type="Gene3D" id="1.20.120.580">
    <property type="entry name" value="bsu32300-like"/>
    <property type="match status" value="1"/>
</dbReference>
<evidence type="ECO:0000256" key="1">
    <source>
        <dbReference type="ARBA" id="ARBA00022649"/>
    </source>
</evidence>
<accession>A0A1I2NYR8</accession>
<dbReference type="AlphaFoldDB" id="A0A1I2NYR8"/>
<dbReference type="Pfam" id="PF01934">
    <property type="entry name" value="HepT-like"/>
    <property type="match status" value="1"/>
</dbReference>
<sequence length="143" mass="16823">MVYDVDTDRIERQLRVLRDCVAVLEETKRRRGEQEGDPVLFFAASRALHLASECIIDVGTAMIDGFIMRDPGGYLDIVDILEDERVIPKEGADRIRDLVRFRDRLVRRYDELSPGELEKYWEQAEVLLSFEGWVRDYLRQNLF</sequence>
<dbReference type="InterPro" id="IPR052379">
    <property type="entry name" value="Type_VII_TA_RNase"/>
</dbReference>
<comment type="similarity">
    <text evidence="4">Belongs to the HepT RNase toxin family.</text>
</comment>
<evidence type="ECO:0000313" key="5">
    <source>
        <dbReference type="EMBL" id="SFG06606.1"/>
    </source>
</evidence>
<reference evidence="5 6" key="1">
    <citation type="submission" date="2016-10" db="EMBL/GenBank/DDBJ databases">
        <authorList>
            <person name="de Groot N.N."/>
        </authorList>
    </citation>
    <scope>NUCLEOTIDE SEQUENCE [LARGE SCALE GENOMIC DNA]</scope>
    <source>
        <strain evidence="5 6">DSM 44945</strain>
    </source>
</reference>
<dbReference type="PANTHER" id="PTHR33397:SF5">
    <property type="entry name" value="RNASE YUTE-RELATED"/>
    <property type="match status" value="1"/>
</dbReference>
<name>A0A1I2NYR8_9BACL</name>
<protein>
    <submittedName>
        <fullName evidence="5">Uncharacterized conserved protein YutE, UPF0331/DUF86 family</fullName>
    </submittedName>
</protein>
<dbReference type="GO" id="GO:0110001">
    <property type="term" value="C:toxin-antitoxin complex"/>
    <property type="evidence" value="ECO:0007669"/>
    <property type="project" value="InterPro"/>
</dbReference>
<evidence type="ECO:0000256" key="3">
    <source>
        <dbReference type="ARBA" id="ARBA00022801"/>
    </source>
</evidence>
<keyword evidence="6" id="KW-1185">Reference proteome</keyword>
<dbReference type="InterPro" id="IPR037038">
    <property type="entry name" value="HepT-like_sf"/>
</dbReference>
<gene>
    <name evidence="5" type="ORF">SAMN04488025_11441</name>
</gene>
<proteinExistence type="inferred from homology"/>
<dbReference type="GO" id="GO:0004540">
    <property type="term" value="F:RNA nuclease activity"/>
    <property type="evidence" value="ECO:0007669"/>
    <property type="project" value="InterPro"/>
</dbReference>
<evidence type="ECO:0000256" key="2">
    <source>
        <dbReference type="ARBA" id="ARBA00022722"/>
    </source>
</evidence>
<dbReference type="InterPro" id="IPR008201">
    <property type="entry name" value="HepT-like"/>
</dbReference>
<dbReference type="STRING" id="201973.SAMN04488025_11441"/>
<organism evidence="5 6">
    <name type="scientific">Planifilum fulgidum</name>
    <dbReference type="NCBI Taxonomy" id="201973"/>
    <lineage>
        <taxon>Bacteria</taxon>
        <taxon>Bacillati</taxon>
        <taxon>Bacillota</taxon>
        <taxon>Bacilli</taxon>
        <taxon>Bacillales</taxon>
        <taxon>Thermoactinomycetaceae</taxon>
        <taxon>Planifilum</taxon>
    </lineage>
</organism>
<dbReference type="Proteomes" id="UP000198661">
    <property type="component" value="Unassembled WGS sequence"/>
</dbReference>